<dbReference type="InterPro" id="IPR000253">
    <property type="entry name" value="FHA_dom"/>
</dbReference>
<feature type="compositionally biased region" description="Polar residues" evidence="1">
    <location>
        <begin position="111"/>
        <end position="125"/>
    </location>
</feature>
<feature type="compositionally biased region" description="Basic and acidic residues" evidence="1">
    <location>
        <begin position="650"/>
        <end position="672"/>
    </location>
</feature>
<name>A0AAX6ME80_9PEZI</name>
<keyword evidence="4" id="KW-1185">Reference proteome</keyword>
<proteinExistence type="predicted"/>
<feature type="compositionally biased region" description="Acidic residues" evidence="1">
    <location>
        <begin position="96"/>
        <end position="109"/>
    </location>
</feature>
<feature type="compositionally biased region" description="Acidic residues" evidence="1">
    <location>
        <begin position="257"/>
        <end position="274"/>
    </location>
</feature>
<evidence type="ECO:0000313" key="3">
    <source>
        <dbReference type="EMBL" id="KAK6950707.1"/>
    </source>
</evidence>
<feature type="region of interest" description="Disordered" evidence="1">
    <location>
        <begin position="650"/>
        <end position="713"/>
    </location>
</feature>
<comment type="caution">
    <text evidence="3">The sequence shown here is derived from an EMBL/GenBank/DDBJ whole genome shotgun (WGS) entry which is preliminary data.</text>
</comment>
<feature type="compositionally biased region" description="Polar residues" evidence="1">
    <location>
        <begin position="679"/>
        <end position="689"/>
    </location>
</feature>
<dbReference type="AlphaFoldDB" id="A0AAX6ME80"/>
<evidence type="ECO:0000259" key="2">
    <source>
        <dbReference type="PROSITE" id="PS50006"/>
    </source>
</evidence>
<dbReference type="EMBL" id="JBANMG010000007">
    <property type="protein sequence ID" value="KAK6950707.1"/>
    <property type="molecule type" value="Genomic_DNA"/>
</dbReference>
<reference evidence="3 4" key="1">
    <citation type="journal article" date="2024" name="Front Chem Biol">
        <title>Unveiling the potential of Daldinia eschscholtzii MFLUCC 19-0629 through bioactivity and bioinformatics studies for enhanced sustainable agriculture production.</title>
        <authorList>
            <person name="Brooks S."/>
            <person name="Weaver J.A."/>
            <person name="Klomchit A."/>
            <person name="Alharthi S.A."/>
            <person name="Onlamun T."/>
            <person name="Nurani R."/>
            <person name="Vong T.K."/>
            <person name="Alberti F."/>
            <person name="Greco C."/>
        </authorList>
    </citation>
    <scope>NUCLEOTIDE SEQUENCE [LARGE SCALE GENOMIC DNA]</scope>
    <source>
        <strain evidence="3">MFLUCC 19-0629</strain>
    </source>
</reference>
<gene>
    <name evidence="3" type="ORF">Daesc_007232</name>
</gene>
<organism evidence="3 4">
    <name type="scientific">Daldinia eschscholtzii</name>
    <dbReference type="NCBI Taxonomy" id="292717"/>
    <lineage>
        <taxon>Eukaryota</taxon>
        <taxon>Fungi</taxon>
        <taxon>Dikarya</taxon>
        <taxon>Ascomycota</taxon>
        <taxon>Pezizomycotina</taxon>
        <taxon>Sordariomycetes</taxon>
        <taxon>Xylariomycetidae</taxon>
        <taxon>Xylariales</taxon>
        <taxon>Hypoxylaceae</taxon>
        <taxon>Daldinia</taxon>
    </lineage>
</organism>
<accession>A0AAX6ME80</accession>
<feature type="compositionally biased region" description="Low complexity" evidence="1">
    <location>
        <begin position="337"/>
        <end position="350"/>
    </location>
</feature>
<protein>
    <recommendedName>
        <fullName evidence="2">FHA domain-containing protein</fullName>
    </recommendedName>
</protein>
<dbReference type="PROSITE" id="PS50006">
    <property type="entry name" value="FHA_DOMAIN"/>
    <property type="match status" value="1"/>
</dbReference>
<sequence length="742" mass="80783">MATDDVSRNDNEVIVVTLVCRPHGSLVSDIPKRQFVLSNQNPSIRIGRASKVPTKGFVASIDNAWFDSPVMSRNHAELTLDLDSIPKSPNRTFTIPDDDLDDDDDDDGSVIETSMPPSHKTNVQRGLSIDLTQDEDDSEEDKNLASSTTALNHLKSDIIDLTSEPDKHSVHEAHEMSSIHYSASSTGAILQESSAMAAELTASGYTRPESEDQSERPVTYLAESDTSSEGSHLFAPSEELSSDIHLTDSENDSVITGEDDASSIGEDFDDDDSFTSEHNNGIVQSESWEDDNESRLMYYGRTLPLIALTFADSGILPYSESDDDSSSAGDEMMDTLSDSSSRAPSSSPYSSPNPPVPNALPSTDAFVEPSNTDRHFVPPFLFTTAAQQESSVSQPREPSPSDAAMFKSHPVLDRISISRAQALGDKSGKHAYFAARERNRANNFNWLSPPPVSAIRETLGLDTDQNSHAGESSHDSRPVLPAVQVEETQKGSAERNVDTDTVSDPKVHASTAILEEELVSETTWQPWAASGERFINHPHNEELPYSYPERPQSPELDMTSAYTFQLSKIASESGSGLAIKPRRVEIQDLLSQEPNGDKNDMHRDHFTSPAPPVPCTVSSVPLPPEEAVSGPHMKRSFEDAFGNDVDVLESSKEPTHQENEKLKSESASEQTRDAAVTGIDSNDTAVSNTPREKDIEAQPTTIPARRDNVQPSKRRRFAQAAAYVALGGAAALTYMVSTAPVL</sequence>
<feature type="region of interest" description="Disordered" evidence="1">
    <location>
        <begin position="318"/>
        <end position="370"/>
    </location>
</feature>
<feature type="compositionally biased region" description="Polar residues" evidence="1">
    <location>
        <begin position="277"/>
        <end position="286"/>
    </location>
</feature>
<feature type="region of interest" description="Disordered" evidence="1">
    <location>
        <begin position="202"/>
        <end position="235"/>
    </location>
</feature>
<dbReference type="Proteomes" id="UP001369815">
    <property type="component" value="Unassembled WGS sequence"/>
</dbReference>
<evidence type="ECO:0000313" key="4">
    <source>
        <dbReference type="Proteomes" id="UP001369815"/>
    </source>
</evidence>
<feature type="region of interest" description="Disordered" evidence="1">
    <location>
        <begin position="85"/>
        <end position="126"/>
    </location>
</feature>
<evidence type="ECO:0000256" key="1">
    <source>
        <dbReference type="SAM" id="MobiDB-lite"/>
    </source>
</evidence>
<feature type="domain" description="FHA" evidence="2">
    <location>
        <begin position="44"/>
        <end position="116"/>
    </location>
</feature>
<feature type="region of interest" description="Disordered" evidence="1">
    <location>
        <begin position="250"/>
        <end position="291"/>
    </location>
</feature>